<dbReference type="InterPro" id="IPR036085">
    <property type="entry name" value="PAZ_dom_sf"/>
</dbReference>
<evidence type="ECO:0000256" key="5">
    <source>
        <dbReference type="ARBA" id="ARBA00022884"/>
    </source>
</evidence>
<proteinExistence type="inferred from homology"/>
<dbReference type="PROSITE" id="PS50821">
    <property type="entry name" value="PAZ"/>
    <property type="match status" value="1"/>
</dbReference>
<evidence type="ECO:0000313" key="10">
    <source>
        <dbReference type="EMBL" id="KAK8743631.1"/>
    </source>
</evidence>
<dbReference type="Gene3D" id="3.30.420.10">
    <property type="entry name" value="Ribonuclease H-like superfamily/Ribonuclease H"/>
    <property type="match status" value="1"/>
</dbReference>
<dbReference type="CDD" id="cd02845">
    <property type="entry name" value="PAZ_piwi_like"/>
    <property type="match status" value="1"/>
</dbReference>
<comment type="similarity">
    <text evidence="7">Belongs to the argonaute family. Piwi subfamily.</text>
</comment>
<keyword evidence="4" id="KW-0221">Differentiation</keyword>
<dbReference type="Pfam" id="PF02170">
    <property type="entry name" value="PAZ"/>
    <property type="match status" value="1"/>
</dbReference>
<dbReference type="Pfam" id="PF02171">
    <property type="entry name" value="Piwi"/>
    <property type="match status" value="1"/>
</dbReference>
<dbReference type="SMART" id="SM00949">
    <property type="entry name" value="PAZ"/>
    <property type="match status" value="1"/>
</dbReference>
<dbReference type="GO" id="GO:0030154">
    <property type="term" value="P:cell differentiation"/>
    <property type="evidence" value="ECO:0007669"/>
    <property type="project" value="UniProtKB-KW"/>
</dbReference>
<keyword evidence="5" id="KW-0694">RNA-binding</keyword>
<evidence type="ECO:0000256" key="1">
    <source>
        <dbReference type="ARBA" id="ARBA00004496"/>
    </source>
</evidence>
<evidence type="ECO:0000259" key="9">
    <source>
        <dbReference type="PROSITE" id="PS50822"/>
    </source>
</evidence>
<dbReference type="InterPro" id="IPR003100">
    <property type="entry name" value="PAZ_dom"/>
</dbReference>
<name>A0AAW0XWT2_CHEQU</name>
<feature type="non-terminal residue" evidence="10">
    <location>
        <position position="1"/>
    </location>
</feature>
<dbReference type="PROSITE" id="PS50822">
    <property type="entry name" value="PIWI"/>
    <property type="match status" value="1"/>
</dbReference>
<evidence type="ECO:0000256" key="2">
    <source>
        <dbReference type="ARBA" id="ARBA00022473"/>
    </source>
</evidence>
<dbReference type="GO" id="GO:0003723">
    <property type="term" value="F:RNA binding"/>
    <property type="evidence" value="ECO:0007669"/>
    <property type="project" value="UniProtKB-KW"/>
</dbReference>
<feature type="domain" description="PAZ" evidence="8">
    <location>
        <begin position="68"/>
        <end position="174"/>
    </location>
</feature>
<dbReference type="InterPro" id="IPR003165">
    <property type="entry name" value="Piwi"/>
</dbReference>
<dbReference type="Gene3D" id="2.170.260.10">
    <property type="entry name" value="paz domain"/>
    <property type="match status" value="1"/>
</dbReference>
<dbReference type="AlphaFoldDB" id="A0AAW0XWT2"/>
<protein>
    <submittedName>
        <fullName evidence="10">Uncharacterized protein</fullName>
    </submittedName>
</protein>
<dbReference type="Gene3D" id="3.40.50.2300">
    <property type="match status" value="1"/>
</dbReference>
<dbReference type="GO" id="GO:0140965">
    <property type="term" value="P:secondary piRNA processing"/>
    <property type="evidence" value="ECO:0007669"/>
    <property type="project" value="UniProtKB-ARBA"/>
</dbReference>
<evidence type="ECO:0000259" key="8">
    <source>
        <dbReference type="PROSITE" id="PS50821"/>
    </source>
</evidence>
<evidence type="ECO:0000256" key="4">
    <source>
        <dbReference type="ARBA" id="ARBA00022782"/>
    </source>
</evidence>
<organism evidence="10 11">
    <name type="scientific">Cherax quadricarinatus</name>
    <name type="common">Australian red claw crayfish</name>
    <dbReference type="NCBI Taxonomy" id="27406"/>
    <lineage>
        <taxon>Eukaryota</taxon>
        <taxon>Metazoa</taxon>
        <taxon>Ecdysozoa</taxon>
        <taxon>Arthropoda</taxon>
        <taxon>Crustacea</taxon>
        <taxon>Multicrustacea</taxon>
        <taxon>Malacostraca</taxon>
        <taxon>Eumalacostraca</taxon>
        <taxon>Eucarida</taxon>
        <taxon>Decapoda</taxon>
        <taxon>Pleocyemata</taxon>
        <taxon>Astacidea</taxon>
        <taxon>Parastacoidea</taxon>
        <taxon>Parastacidae</taxon>
        <taxon>Cherax</taxon>
    </lineage>
</organism>
<dbReference type="FunFam" id="3.30.420.10:FF:000014">
    <property type="entry name" value="Piwi-like RNA-mediated gene silencing 1"/>
    <property type="match status" value="1"/>
</dbReference>
<keyword evidence="11" id="KW-1185">Reference proteome</keyword>
<keyword evidence="6" id="KW-0943">RNA-mediated gene silencing</keyword>
<dbReference type="InterPro" id="IPR036397">
    <property type="entry name" value="RNaseH_sf"/>
</dbReference>
<evidence type="ECO:0000256" key="3">
    <source>
        <dbReference type="ARBA" id="ARBA00022490"/>
    </source>
</evidence>
<dbReference type="SMART" id="SM00950">
    <property type="entry name" value="Piwi"/>
    <property type="match status" value="1"/>
</dbReference>
<keyword evidence="2" id="KW-0217">Developmental protein</keyword>
<reference evidence="10 11" key="1">
    <citation type="journal article" date="2024" name="BMC Genomics">
        <title>Genome assembly of redclaw crayfish (Cherax quadricarinatus) provides insights into its immune adaptation and hypoxia tolerance.</title>
        <authorList>
            <person name="Liu Z."/>
            <person name="Zheng J."/>
            <person name="Li H."/>
            <person name="Fang K."/>
            <person name="Wang S."/>
            <person name="He J."/>
            <person name="Zhou D."/>
            <person name="Weng S."/>
            <person name="Chi M."/>
            <person name="Gu Z."/>
            <person name="He J."/>
            <person name="Li F."/>
            <person name="Wang M."/>
        </authorList>
    </citation>
    <scope>NUCLEOTIDE SEQUENCE [LARGE SCALE GENOMIC DNA]</scope>
    <source>
        <strain evidence="10">ZL_2023a</strain>
    </source>
</reference>
<dbReference type="GO" id="GO:0005737">
    <property type="term" value="C:cytoplasm"/>
    <property type="evidence" value="ECO:0007669"/>
    <property type="project" value="UniProtKB-SubCell"/>
</dbReference>
<dbReference type="InterPro" id="IPR012337">
    <property type="entry name" value="RNaseH-like_sf"/>
</dbReference>
<dbReference type="EMBL" id="JARKIK010000024">
    <property type="protein sequence ID" value="KAK8743631.1"/>
    <property type="molecule type" value="Genomic_DNA"/>
</dbReference>
<dbReference type="SUPFAM" id="SSF53098">
    <property type="entry name" value="Ribonuclease H-like"/>
    <property type="match status" value="1"/>
</dbReference>
<evidence type="ECO:0000256" key="7">
    <source>
        <dbReference type="ARBA" id="ARBA00038291"/>
    </source>
</evidence>
<dbReference type="SUPFAM" id="SSF101690">
    <property type="entry name" value="PAZ domain"/>
    <property type="match status" value="1"/>
</dbReference>
<sequence>VALYHAANPSTGKTVTLKILYKKKTDMDKCIQLYNVLFNRIMKVLKLARVGKNYYAPGESVLVPQHKADLHQMHRSNFKNMAVRALVGCIVLTRYNNKSYRIDDIIFNQNPRSTFTNYKGEEISYVDYYFNTYGIKIKDLHQPLLLHRRKKKDVEKKGSKGFICLIPELSYMTGLTDDMRSDFRVMKDIAQHTRLTPTVRQASLRAFVKNVNSNREACQVLADWGLRLEDNAVALDGRVLPPETIFFGCREVPGSEIADWGRDACREKVITPVDLQSGCWSILFCPRDKYVSQKFVAMFKQVTLNMGIRVGEPQTIQLSDDKIESYVNSLKHFYHDKLQIAVIIFPTQRDDRYAAVKRLACVELALPTQCINSRTISQDSKLRSVTQKIALQINCKLGGELWALKIPMTGLMVCGVDVYHDPTRRGESVVGFVASINQTLTKWYSHVSFQHPADEIVHGLKMSLLESLRHYHKLYHVLPRSIIMYRDGVSEGQLKLVEDHELPQLATIFHHFASYEPKLYLIVVQKRVNTRIFAAMRSRELGNPPPGSIIDHTITRRCWYDFLLVSQHVRQGTVSPTHYVVVHDGGKLKVDNMQRLTYKLTHLYYNWPGTIRVPAPCQYAHKLAFLVGESVKKHPDNKLCDRLFFL</sequence>
<accession>A0AAW0XWT2</accession>
<feature type="domain" description="Piwi" evidence="9">
    <location>
        <begin position="340"/>
        <end position="632"/>
    </location>
</feature>
<comment type="subcellular location">
    <subcellularLocation>
        <location evidence="1">Cytoplasm</location>
    </subcellularLocation>
</comment>
<evidence type="ECO:0000313" key="11">
    <source>
        <dbReference type="Proteomes" id="UP001445076"/>
    </source>
</evidence>
<gene>
    <name evidence="10" type="ORF">OTU49_001174</name>
</gene>
<comment type="caution">
    <text evidence="10">The sequence shown here is derived from an EMBL/GenBank/DDBJ whole genome shotgun (WGS) entry which is preliminary data.</text>
</comment>
<dbReference type="Proteomes" id="UP001445076">
    <property type="component" value="Unassembled WGS sequence"/>
</dbReference>
<dbReference type="CDD" id="cd04658">
    <property type="entry name" value="Piwi_piwi-like_Euk"/>
    <property type="match status" value="1"/>
</dbReference>
<dbReference type="PANTHER" id="PTHR22891">
    <property type="entry name" value="EUKARYOTIC TRANSLATION INITIATION FACTOR 2C"/>
    <property type="match status" value="1"/>
</dbReference>
<keyword evidence="3" id="KW-0963">Cytoplasm</keyword>
<dbReference type="FunFam" id="2.170.260.10:FF:000003">
    <property type="entry name" value="Piwi-like RNA-mediated gene silencing 2"/>
    <property type="match status" value="1"/>
</dbReference>
<evidence type="ECO:0000256" key="6">
    <source>
        <dbReference type="ARBA" id="ARBA00023158"/>
    </source>
</evidence>